<evidence type="ECO:0000256" key="5">
    <source>
        <dbReference type="RuleBase" id="RU363114"/>
    </source>
</evidence>
<dbReference type="GO" id="GO:0052793">
    <property type="term" value="F:pectin acetylesterase activity"/>
    <property type="evidence" value="ECO:0007669"/>
    <property type="project" value="TreeGrafter"/>
</dbReference>
<keyword evidence="5" id="KW-0378">Hydrolase</keyword>
<accession>A0AAV5BJT9</accession>
<dbReference type="EMBL" id="BQKI01000001">
    <property type="protein sequence ID" value="GJM86550.1"/>
    <property type="molecule type" value="Genomic_DNA"/>
</dbReference>
<keyword evidence="5" id="KW-0964">Secreted</keyword>
<dbReference type="GO" id="GO:0009505">
    <property type="term" value="C:plant-type cell wall"/>
    <property type="evidence" value="ECO:0007669"/>
    <property type="project" value="TreeGrafter"/>
</dbReference>
<comment type="similarity">
    <text evidence="3 5">Belongs to the pectinacetylesterase family.</text>
</comment>
<dbReference type="GO" id="GO:0071555">
    <property type="term" value="P:cell wall organization"/>
    <property type="evidence" value="ECO:0007669"/>
    <property type="project" value="UniProtKB-KW"/>
</dbReference>
<evidence type="ECO:0000256" key="6">
    <source>
        <dbReference type="SAM" id="MobiDB-lite"/>
    </source>
</evidence>
<comment type="function">
    <text evidence="1 5">Hydrolyzes acetyl esters in homogalacturonan regions of pectin. In type I primary cell wall, galacturonic acid residues of pectin can be acetylated at the O-2 and O-3 positions. Decreasing the degree of acetylation of pectin gels in vitro alters their physical properties.</text>
</comment>
<dbReference type="Pfam" id="PF03283">
    <property type="entry name" value="PAE"/>
    <property type="match status" value="1"/>
</dbReference>
<comment type="subcellular location">
    <subcellularLocation>
        <location evidence="2 5">Secreted</location>
        <location evidence="2 5">Cell wall</location>
    </subcellularLocation>
</comment>
<keyword evidence="5" id="KW-0961">Cell wall biogenesis/degradation</keyword>
<dbReference type="EC" id="3.1.1.-" evidence="5"/>
<reference evidence="7" key="2">
    <citation type="submission" date="2021-12" db="EMBL/GenBank/DDBJ databases">
        <title>Resequencing data analysis of finger millet.</title>
        <authorList>
            <person name="Hatakeyama M."/>
            <person name="Aluri S."/>
            <person name="Balachadran M.T."/>
            <person name="Sivarajan S.R."/>
            <person name="Poveda L."/>
            <person name="Shimizu-Inatsugi R."/>
            <person name="Schlapbach R."/>
            <person name="Sreeman S.M."/>
            <person name="Shimizu K.K."/>
        </authorList>
    </citation>
    <scope>NUCLEOTIDE SEQUENCE</scope>
</reference>
<dbReference type="Proteomes" id="UP001054889">
    <property type="component" value="Unassembled WGS sequence"/>
</dbReference>
<keyword evidence="8" id="KW-1185">Reference proteome</keyword>
<feature type="region of interest" description="Disordered" evidence="6">
    <location>
        <begin position="1"/>
        <end position="23"/>
    </location>
</feature>
<evidence type="ECO:0000313" key="8">
    <source>
        <dbReference type="Proteomes" id="UP001054889"/>
    </source>
</evidence>
<sequence length="302" mass="33007">MAAASSLSRRAHSMQIGRPNGRCEKDAAGPALCRRQTDAVGKKRNPTELWKARTFSTCWIPWSSSSSSTTPPASPVSSAVLGYGFQSHLRFRRMAPRHLCAWCSAFVWLWGLVLARHGVRATLVDITYVKGAVAKGAGESAASRYLFVKLLLLSKYGISLLTRAFDSCDLCSAKVCLDGSPPAYHLARGFGSGVNSWLVHFEGGGWCSNVTTCLERKGTRLGSSKKMAKQIAFSGILSDAPENNPDFYNWNKVKVRYCDGSSFTGDVEEVDPATKLHYRGARIWKAVMEDLLAKGMNKAENV</sequence>
<protein>
    <recommendedName>
        <fullName evidence="5">Pectin acetylesterase</fullName>
        <ecNumber evidence="5">3.1.1.-</ecNumber>
    </recommendedName>
</protein>
<name>A0AAV5BJT9_ELECO</name>
<dbReference type="PANTHER" id="PTHR21562">
    <property type="entry name" value="NOTUM-RELATED"/>
    <property type="match status" value="1"/>
</dbReference>
<organism evidence="7 8">
    <name type="scientific">Eleusine coracana subsp. coracana</name>
    <dbReference type="NCBI Taxonomy" id="191504"/>
    <lineage>
        <taxon>Eukaryota</taxon>
        <taxon>Viridiplantae</taxon>
        <taxon>Streptophyta</taxon>
        <taxon>Embryophyta</taxon>
        <taxon>Tracheophyta</taxon>
        <taxon>Spermatophyta</taxon>
        <taxon>Magnoliopsida</taxon>
        <taxon>Liliopsida</taxon>
        <taxon>Poales</taxon>
        <taxon>Poaceae</taxon>
        <taxon>PACMAD clade</taxon>
        <taxon>Chloridoideae</taxon>
        <taxon>Cynodonteae</taxon>
        <taxon>Eleusininae</taxon>
        <taxon>Eleusine</taxon>
    </lineage>
</organism>
<dbReference type="InterPro" id="IPR004963">
    <property type="entry name" value="PAE/NOTUM"/>
</dbReference>
<evidence type="ECO:0000313" key="7">
    <source>
        <dbReference type="EMBL" id="GJM86550.1"/>
    </source>
</evidence>
<evidence type="ECO:0000256" key="3">
    <source>
        <dbReference type="ARBA" id="ARBA00005784"/>
    </source>
</evidence>
<gene>
    <name evidence="7" type="primary">ga02419</name>
    <name evidence="7" type="ORF">PR202_ga02419</name>
</gene>
<comment type="caution">
    <text evidence="7">The sequence shown here is derived from an EMBL/GenBank/DDBJ whole genome shotgun (WGS) entry which is preliminary data.</text>
</comment>
<dbReference type="PANTHER" id="PTHR21562:SF93">
    <property type="entry name" value="PECTIN ACETYLESTERASE 8"/>
    <property type="match status" value="1"/>
</dbReference>
<dbReference type="AlphaFoldDB" id="A0AAV5BJT9"/>
<keyword evidence="4 5" id="KW-0134">Cell wall</keyword>
<evidence type="ECO:0000256" key="2">
    <source>
        <dbReference type="ARBA" id="ARBA00004191"/>
    </source>
</evidence>
<proteinExistence type="inferred from homology"/>
<evidence type="ECO:0000256" key="4">
    <source>
        <dbReference type="ARBA" id="ARBA00022512"/>
    </source>
</evidence>
<evidence type="ECO:0000256" key="1">
    <source>
        <dbReference type="ARBA" id="ARBA00003534"/>
    </source>
</evidence>
<reference evidence="7" key="1">
    <citation type="journal article" date="2018" name="DNA Res.">
        <title>Multiple hybrid de novo genome assembly of finger millet, an orphan allotetraploid crop.</title>
        <authorList>
            <person name="Hatakeyama M."/>
            <person name="Aluri S."/>
            <person name="Balachadran M.T."/>
            <person name="Sivarajan S.R."/>
            <person name="Patrignani A."/>
            <person name="Gruter S."/>
            <person name="Poveda L."/>
            <person name="Shimizu-Inatsugi R."/>
            <person name="Baeten J."/>
            <person name="Francoijs K.J."/>
            <person name="Nataraja K.N."/>
            <person name="Reddy Y.A.N."/>
            <person name="Phadnis S."/>
            <person name="Ravikumar R.L."/>
            <person name="Schlapbach R."/>
            <person name="Sreeman S.M."/>
            <person name="Shimizu K.K."/>
        </authorList>
    </citation>
    <scope>NUCLEOTIDE SEQUENCE</scope>
</reference>